<organism evidence="1 2">
    <name type="scientific">Aporhodopirellula aestuarii</name>
    <dbReference type="NCBI Taxonomy" id="2950107"/>
    <lineage>
        <taxon>Bacteria</taxon>
        <taxon>Pseudomonadati</taxon>
        <taxon>Planctomycetota</taxon>
        <taxon>Planctomycetia</taxon>
        <taxon>Pirellulales</taxon>
        <taxon>Pirellulaceae</taxon>
        <taxon>Aporhodopirellula</taxon>
    </lineage>
</organism>
<gene>
    <name evidence="1" type="ORF">NB063_28985</name>
</gene>
<proteinExistence type="predicted"/>
<name>A0ABT0UCD8_9BACT</name>
<evidence type="ECO:0000313" key="1">
    <source>
        <dbReference type="EMBL" id="MCM2374677.1"/>
    </source>
</evidence>
<keyword evidence="2" id="KW-1185">Reference proteome</keyword>
<dbReference type="RefSeq" id="WP_250932692.1">
    <property type="nucleotide sequence ID" value="NZ_JAMQBK010000096.1"/>
</dbReference>
<dbReference type="Proteomes" id="UP001202961">
    <property type="component" value="Unassembled WGS sequence"/>
</dbReference>
<reference evidence="1 2" key="1">
    <citation type="journal article" date="2022" name="Syst. Appl. Microbiol.">
        <title>Rhodopirellula aestuarii sp. nov., a novel member of the genus Rhodopirellula isolated from brackish sediments collected in the Tagus River estuary, Portugal.</title>
        <authorList>
            <person name="Vitorino I.R."/>
            <person name="Klimek D."/>
            <person name="Calusinska M."/>
            <person name="Lobo-da-Cunha A."/>
            <person name="Vasconcelos V."/>
            <person name="Lage O.M."/>
        </authorList>
    </citation>
    <scope>NUCLEOTIDE SEQUENCE [LARGE SCALE GENOMIC DNA]</scope>
    <source>
        <strain evidence="1 2">ICT_H3.1</strain>
    </source>
</reference>
<dbReference type="EMBL" id="JAMQBK010000096">
    <property type="protein sequence ID" value="MCM2374677.1"/>
    <property type="molecule type" value="Genomic_DNA"/>
</dbReference>
<comment type="caution">
    <text evidence="1">The sequence shown here is derived from an EMBL/GenBank/DDBJ whole genome shotgun (WGS) entry which is preliminary data.</text>
</comment>
<evidence type="ECO:0000313" key="2">
    <source>
        <dbReference type="Proteomes" id="UP001202961"/>
    </source>
</evidence>
<sequence>MKRHPPEIVKPTLGLDLDGTITEAPKFFAAWTQSWPGRVIIITYRNDREKTIADLDHHQIRYDELVLVDRMDGKAAVIAEYGVTMYVDDQPEMLFNVPDHVSVMLFRNEGNFDFADRRWMFSDRTGKQV</sequence>
<accession>A0ABT0UCD8</accession>
<protein>
    <submittedName>
        <fullName evidence="1">Uncharacterized protein</fullName>
    </submittedName>
</protein>